<evidence type="ECO:0000256" key="13">
    <source>
        <dbReference type="ARBA" id="ARBA00023204"/>
    </source>
</evidence>
<comment type="subcellular location">
    <subcellularLocation>
        <location evidence="2">Nucleus</location>
    </subcellularLocation>
</comment>
<evidence type="ECO:0000313" key="20">
    <source>
        <dbReference type="EMBL" id="RFU35963.1"/>
    </source>
</evidence>
<dbReference type="PANTHER" id="PTHR11276:SF28">
    <property type="entry name" value="DNA POLYMERASE LAMBDA"/>
    <property type="match status" value="1"/>
</dbReference>
<dbReference type="Gene3D" id="3.40.50.10190">
    <property type="entry name" value="BRCT domain"/>
    <property type="match status" value="1"/>
</dbReference>
<keyword evidence="15" id="KW-0539">Nucleus</keyword>
<feature type="compositionally biased region" description="Polar residues" evidence="18">
    <location>
        <begin position="68"/>
        <end position="90"/>
    </location>
</feature>
<dbReference type="InterPro" id="IPR028207">
    <property type="entry name" value="DNA_pol_B_palm_palm"/>
</dbReference>
<feature type="region of interest" description="Disordered" evidence="18">
    <location>
        <begin position="66"/>
        <end position="129"/>
    </location>
</feature>
<dbReference type="PRINTS" id="PR00870">
    <property type="entry name" value="DNAPOLXBETA"/>
</dbReference>
<comment type="similarity">
    <text evidence="3">Belongs to the DNA polymerase type-X family.</text>
</comment>
<dbReference type="PANTHER" id="PTHR11276">
    <property type="entry name" value="DNA POLYMERASE TYPE-X FAMILY MEMBER"/>
    <property type="match status" value="1"/>
</dbReference>
<evidence type="ECO:0000313" key="21">
    <source>
        <dbReference type="Proteomes" id="UP000258309"/>
    </source>
</evidence>
<dbReference type="InterPro" id="IPR043519">
    <property type="entry name" value="NT_sf"/>
</dbReference>
<evidence type="ECO:0000256" key="5">
    <source>
        <dbReference type="ARBA" id="ARBA00016513"/>
    </source>
</evidence>
<dbReference type="InterPro" id="IPR002008">
    <property type="entry name" value="DNA_pol_X_beta-like"/>
</dbReference>
<comment type="catalytic activity">
    <reaction evidence="16">
        <text>DNA(n) + a 2'-deoxyribonucleoside 5'-triphosphate = DNA(n+1) + diphosphate</text>
        <dbReference type="Rhea" id="RHEA:22508"/>
        <dbReference type="Rhea" id="RHEA-COMP:17339"/>
        <dbReference type="Rhea" id="RHEA-COMP:17340"/>
        <dbReference type="ChEBI" id="CHEBI:33019"/>
        <dbReference type="ChEBI" id="CHEBI:61560"/>
        <dbReference type="ChEBI" id="CHEBI:173112"/>
        <dbReference type="EC" id="2.7.7.7"/>
    </reaction>
</comment>
<feature type="region of interest" description="Disordered" evidence="18">
    <location>
        <begin position="350"/>
        <end position="420"/>
    </location>
</feature>
<dbReference type="Gene3D" id="3.30.460.10">
    <property type="entry name" value="Beta Polymerase, domain 2"/>
    <property type="match status" value="1"/>
</dbReference>
<dbReference type="EC" id="2.7.7.7" evidence="4"/>
<feature type="non-terminal residue" evidence="20">
    <location>
        <position position="746"/>
    </location>
</feature>
<dbReference type="Pfam" id="PF14792">
    <property type="entry name" value="DNA_pol_B_palm"/>
    <property type="match status" value="1"/>
</dbReference>
<evidence type="ECO:0000256" key="8">
    <source>
        <dbReference type="ARBA" id="ARBA00022695"/>
    </source>
</evidence>
<dbReference type="GO" id="GO:0006303">
    <property type="term" value="P:double-strand break repair via nonhomologous end joining"/>
    <property type="evidence" value="ECO:0007669"/>
    <property type="project" value="TreeGrafter"/>
</dbReference>
<reference evidence="20 21" key="1">
    <citation type="submission" date="2018-05" db="EMBL/GenBank/DDBJ databases">
        <title>Draft genome sequence of Scytalidium lignicola DSM 105466, a ubiquitous saprotrophic fungus.</title>
        <authorList>
            <person name="Buettner E."/>
            <person name="Gebauer A.M."/>
            <person name="Hofrichter M."/>
            <person name="Liers C."/>
            <person name="Kellner H."/>
        </authorList>
    </citation>
    <scope>NUCLEOTIDE SEQUENCE [LARGE SCALE GENOMIC DNA]</scope>
    <source>
        <strain evidence="20 21">DSM 105466</strain>
    </source>
</reference>
<evidence type="ECO:0000256" key="6">
    <source>
        <dbReference type="ARBA" id="ARBA00022634"/>
    </source>
</evidence>
<dbReference type="InterPro" id="IPR001357">
    <property type="entry name" value="BRCT_dom"/>
</dbReference>
<feature type="compositionally biased region" description="Basic and acidic residues" evidence="18">
    <location>
        <begin position="350"/>
        <end position="368"/>
    </location>
</feature>
<dbReference type="GO" id="GO:0003677">
    <property type="term" value="F:DNA binding"/>
    <property type="evidence" value="ECO:0007669"/>
    <property type="project" value="InterPro"/>
</dbReference>
<sequence>MVPILTSGQFISTFGAHLCSMASFRTRRPTAQLDKVAFFEKLDALANSSDNEQAVVERPRCSGFLTKDTANTSNHGSILPMNKTSLSSSEIIPEQPKERRALSDAKMKATSRKSVEKTSSLGKRKRKESSINLVPEDQQIFRGLIFYYIPPNDIAKQRRVQITRAREYGALWEKEFTAKATHIIVDKNLTYQDVMKYLGLEKVPPGIIMTNENYPIDCISFRTILNHKQRQYFVRGQPDLIAEKQLLPLATQNSSSLPIKQRQSKPGKWDYVPPRSKSLESSPVEHNKDHHESSLFYQSSGDSINKPLPLVESPIEGSTPKRNPQDVAPIHTQNQDDELEEMIKSAKGLEHLPLDDDEDSRPSSRDESNNGDDSSDDDMSLVQRRSSKSKSKRPSKGAFNQENFSCMKGGTGITPDSNPNAHTISILQEMSDYYSRINDTWRPRAYRMAIGTLRRQTTKIMTAEQAAKLPFVGERLALKIEEIAQTDRLRKLDNTKSDPSDKVLQLFLNIYGVGLSQASRWVEQGYKTLEDVKAHASLSENQRMGIDRYDDLNTRIPREEVAALGNVVEHYANLIDPAMRVIIGGSYRRGASSSGDIDCLLTKPGTSSSRELVPFLNELIDKLTEVGFVVAALTHSGSNSKWHGCCVLPGSKDQIWRRIDFLLVPDTELGAALIYFTGDDIFNRSIRLLASRKGFRLNQRGLWKDIMRGPQRQKITQGSLLEGADEKKIFSLLGVPWRPPEQRICQ</sequence>
<dbReference type="Proteomes" id="UP000258309">
    <property type="component" value="Unassembled WGS sequence"/>
</dbReference>
<evidence type="ECO:0000256" key="11">
    <source>
        <dbReference type="ARBA" id="ARBA00022763"/>
    </source>
</evidence>
<keyword evidence="7" id="KW-0808">Transferase</keyword>
<evidence type="ECO:0000256" key="9">
    <source>
        <dbReference type="ARBA" id="ARBA00022705"/>
    </source>
</evidence>
<keyword evidence="14" id="KW-0456">Lyase</keyword>
<dbReference type="SUPFAM" id="SSF81585">
    <property type="entry name" value="PsbU/PolX domain-like"/>
    <property type="match status" value="1"/>
</dbReference>
<dbReference type="STRING" id="5539.A0A3E2HRG9"/>
<accession>A0A3E2HRG9</accession>
<dbReference type="InterPro" id="IPR018944">
    <property type="entry name" value="DNA_pol_lambd_fingers_domain"/>
</dbReference>
<evidence type="ECO:0000256" key="15">
    <source>
        <dbReference type="ARBA" id="ARBA00023242"/>
    </source>
</evidence>
<dbReference type="InterPro" id="IPR022312">
    <property type="entry name" value="DNA_pol_X"/>
</dbReference>
<dbReference type="InterPro" id="IPR010996">
    <property type="entry name" value="HHH_MUS81"/>
</dbReference>
<feature type="region of interest" description="Disordered" evidence="18">
    <location>
        <begin position="253"/>
        <end position="329"/>
    </location>
</feature>
<evidence type="ECO:0000256" key="12">
    <source>
        <dbReference type="ARBA" id="ARBA00022932"/>
    </source>
</evidence>
<dbReference type="SUPFAM" id="SSF81301">
    <property type="entry name" value="Nucleotidyltransferase"/>
    <property type="match status" value="1"/>
</dbReference>
<dbReference type="InterPro" id="IPR027421">
    <property type="entry name" value="DNA_pol_lamdba_lyase_dom_sf"/>
</dbReference>
<dbReference type="GO" id="GO:0005634">
    <property type="term" value="C:nucleus"/>
    <property type="evidence" value="ECO:0007669"/>
    <property type="project" value="UniProtKB-SubCell"/>
</dbReference>
<feature type="domain" description="BRCT" evidence="19">
    <location>
        <begin position="136"/>
        <end position="232"/>
    </location>
</feature>
<feature type="active site" description="Nucleophile; Schiff-base intermediate with DNA; for 5'-dRP lyase activity" evidence="17">
    <location>
        <position position="479"/>
    </location>
</feature>
<dbReference type="GO" id="GO:0046872">
    <property type="term" value="F:metal ion binding"/>
    <property type="evidence" value="ECO:0007669"/>
    <property type="project" value="UniProtKB-KW"/>
</dbReference>
<dbReference type="PROSITE" id="PS50172">
    <property type="entry name" value="BRCT"/>
    <property type="match status" value="1"/>
</dbReference>
<evidence type="ECO:0000256" key="16">
    <source>
        <dbReference type="ARBA" id="ARBA00049244"/>
    </source>
</evidence>
<dbReference type="Pfam" id="PF14791">
    <property type="entry name" value="DNA_pol_B_thumb"/>
    <property type="match status" value="1"/>
</dbReference>
<dbReference type="SUPFAM" id="SSF52113">
    <property type="entry name" value="BRCT domain"/>
    <property type="match status" value="1"/>
</dbReference>
<dbReference type="CDD" id="cd00141">
    <property type="entry name" value="NT_POLXc"/>
    <property type="match status" value="1"/>
</dbReference>
<feature type="compositionally biased region" description="Basic and acidic residues" evidence="18">
    <location>
        <begin position="283"/>
        <end position="293"/>
    </location>
</feature>
<dbReference type="Gene3D" id="3.30.210.10">
    <property type="entry name" value="DNA polymerase, thumb domain"/>
    <property type="match status" value="1"/>
</dbReference>
<dbReference type="AlphaFoldDB" id="A0A3E2HRG9"/>
<evidence type="ECO:0000256" key="17">
    <source>
        <dbReference type="PIRSR" id="PIRSR622312-50"/>
    </source>
</evidence>
<evidence type="ECO:0000256" key="1">
    <source>
        <dbReference type="ARBA" id="ARBA00001936"/>
    </source>
</evidence>
<feature type="compositionally biased region" description="Basic and acidic residues" evidence="18">
    <location>
        <begin position="95"/>
        <end position="107"/>
    </location>
</feature>
<gene>
    <name evidence="20" type="ORF">B7463_g303</name>
</gene>
<dbReference type="OMA" id="KWHGASA"/>
<keyword evidence="12" id="KW-0239">DNA-directed DNA polymerase</keyword>
<dbReference type="EMBL" id="NCSJ02000003">
    <property type="protein sequence ID" value="RFU35963.1"/>
    <property type="molecule type" value="Genomic_DNA"/>
</dbReference>
<keyword evidence="9" id="KW-0235">DNA replication</keyword>
<comment type="cofactor">
    <cofactor evidence="1">
        <name>Mn(2+)</name>
        <dbReference type="ChEBI" id="CHEBI:29035"/>
    </cofactor>
</comment>
<protein>
    <recommendedName>
        <fullName evidence="5">DNA polymerase lambda</fullName>
        <ecNumber evidence="4">2.7.7.7</ecNumber>
    </recommendedName>
</protein>
<dbReference type="Pfam" id="PF14716">
    <property type="entry name" value="HHH_8"/>
    <property type="match status" value="1"/>
</dbReference>
<evidence type="ECO:0000256" key="7">
    <source>
        <dbReference type="ARBA" id="ARBA00022679"/>
    </source>
</evidence>
<dbReference type="GO" id="GO:0016829">
    <property type="term" value="F:lyase activity"/>
    <property type="evidence" value="ECO:0007669"/>
    <property type="project" value="UniProtKB-KW"/>
</dbReference>
<name>A0A3E2HRG9_SCYLI</name>
<proteinExistence type="inferred from homology"/>
<dbReference type="PRINTS" id="PR00869">
    <property type="entry name" value="DNAPOLX"/>
</dbReference>
<dbReference type="InterPro" id="IPR036420">
    <property type="entry name" value="BRCT_dom_sf"/>
</dbReference>
<dbReference type="InterPro" id="IPR029398">
    <property type="entry name" value="PolB_thumb"/>
</dbReference>
<dbReference type="FunFam" id="1.10.150.20:FF:000010">
    <property type="entry name" value="DNA polymerase lambda"/>
    <property type="match status" value="1"/>
</dbReference>
<dbReference type="Pfam" id="PF10391">
    <property type="entry name" value="DNA_pol_lambd_f"/>
    <property type="match status" value="1"/>
</dbReference>
<dbReference type="SMART" id="SM00483">
    <property type="entry name" value="POLXc"/>
    <property type="match status" value="1"/>
</dbReference>
<keyword evidence="10" id="KW-0479">Metal-binding</keyword>
<evidence type="ECO:0000256" key="4">
    <source>
        <dbReference type="ARBA" id="ARBA00012417"/>
    </source>
</evidence>
<keyword evidence="6" id="KW-0237">DNA synthesis</keyword>
<feature type="compositionally biased region" description="Basic residues" evidence="18">
    <location>
        <begin position="385"/>
        <end position="395"/>
    </location>
</feature>
<keyword evidence="13" id="KW-0234">DNA repair</keyword>
<comment type="caution">
    <text evidence="20">The sequence shown here is derived from an EMBL/GenBank/DDBJ whole genome shotgun (WGS) entry which is preliminary data.</text>
</comment>
<dbReference type="GO" id="GO:0003887">
    <property type="term" value="F:DNA-directed DNA polymerase activity"/>
    <property type="evidence" value="ECO:0007669"/>
    <property type="project" value="UniProtKB-KW"/>
</dbReference>
<feature type="compositionally biased region" description="Acidic residues" evidence="18">
    <location>
        <begin position="369"/>
        <end position="379"/>
    </location>
</feature>
<dbReference type="FunFam" id="1.10.150.110:FF:000005">
    <property type="entry name" value="DNA polymerase POL4"/>
    <property type="match status" value="1"/>
</dbReference>
<evidence type="ECO:0000256" key="10">
    <source>
        <dbReference type="ARBA" id="ARBA00022723"/>
    </source>
</evidence>
<keyword evidence="21" id="KW-1185">Reference proteome</keyword>
<organism evidence="20 21">
    <name type="scientific">Scytalidium lignicola</name>
    <name type="common">Hyphomycete</name>
    <dbReference type="NCBI Taxonomy" id="5539"/>
    <lineage>
        <taxon>Eukaryota</taxon>
        <taxon>Fungi</taxon>
        <taxon>Dikarya</taxon>
        <taxon>Ascomycota</taxon>
        <taxon>Pezizomycotina</taxon>
        <taxon>Leotiomycetes</taxon>
        <taxon>Leotiomycetes incertae sedis</taxon>
        <taxon>Scytalidium</taxon>
    </lineage>
</organism>
<dbReference type="InterPro" id="IPR002054">
    <property type="entry name" value="DNA-dir_DNA_pol_X"/>
</dbReference>
<dbReference type="SUPFAM" id="SSF47802">
    <property type="entry name" value="DNA polymerase beta, N-terminal domain-like"/>
    <property type="match status" value="1"/>
</dbReference>
<evidence type="ECO:0000256" key="18">
    <source>
        <dbReference type="SAM" id="MobiDB-lite"/>
    </source>
</evidence>
<evidence type="ECO:0000259" key="19">
    <source>
        <dbReference type="PROSITE" id="PS50172"/>
    </source>
</evidence>
<keyword evidence="11" id="KW-0227">DNA damage</keyword>
<dbReference type="Gene3D" id="1.10.150.110">
    <property type="entry name" value="DNA polymerase beta, N-terminal domain-like"/>
    <property type="match status" value="1"/>
</dbReference>
<dbReference type="Gene3D" id="1.10.150.20">
    <property type="entry name" value="5' to 3' exonuclease, C-terminal subdomain"/>
    <property type="match status" value="1"/>
</dbReference>
<evidence type="ECO:0000256" key="2">
    <source>
        <dbReference type="ARBA" id="ARBA00004123"/>
    </source>
</evidence>
<keyword evidence="8" id="KW-0548">Nucleotidyltransferase</keyword>
<dbReference type="InterPro" id="IPR037160">
    <property type="entry name" value="DNA_Pol_thumb_sf"/>
</dbReference>
<evidence type="ECO:0000256" key="14">
    <source>
        <dbReference type="ARBA" id="ARBA00023239"/>
    </source>
</evidence>
<feature type="non-terminal residue" evidence="20">
    <location>
        <position position="1"/>
    </location>
</feature>
<evidence type="ECO:0000256" key="3">
    <source>
        <dbReference type="ARBA" id="ARBA00008323"/>
    </source>
</evidence>
<dbReference type="OrthoDB" id="205514at2759"/>